<dbReference type="EMBL" id="JAAALK010000290">
    <property type="protein sequence ID" value="KAG8047847.1"/>
    <property type="molecule type" value="Genomic_DNA"/>
</dbReference>
<sequence length="111" mass="11367">MAHGLAIPTLLLVVGAATIAWSFAHTVGYHGADTPATTLAESPATVVSPSDVTGEAVFQADTPNTVAATVEGPTTYVDMVIKNPVKYNDAPAGRADGLPIDPTPDGQLLQR</sequence>
<feature type="signal peptide" evidence="2">
    <location>
        <begin position="1"/>
        <end position="24"/>
    </location>
</feature>
<name>A0A8J5REX3_ZIZPA</name>
<evidence type="ECO:0000256" key="2">
    <source>
        <dbReference type="SAM" id="SignalP"/>
    </source>
</evidence>
<dbReference type="Proteomes" id="UP000729402">
    <property type="component" value="Unassembled WGS sequence"/>
</dbReference>
<comment type="caution">
    <text evidence="3">The sequence shown here is derived from an EMBL/GenBank/DDBJ whole genome shotgun (WGS) entry which is preliminary data.</text>
</comment>
<accession>A0A8J5REX3</accession>
<evidence type="ECO:0000313" key="3">
    <source>
        <dbReference type="EMBL" id="KAG8047847.1"/>
    </source>
</evidence>
<dbReference type="AlphaFoldDB" id="A0A8J5REX3"/>
<evidence type="ECO:0000256" key="1">
    <source>
        <dbReference type="SAM" id="MobiDB-lite"/>
    </source>
</evidence>
<reference evidence="3" key="1">
    <citation type="journal article" date="2021" name="bioRxiv">
        <title>Whole Genome Assembly and Annotation of Northern Wild Rice, Zizania palustris L., Supports a Whole Genome Duplication in the Zizania Genus.</title>
        <authorList>
            <person name="Haas M."/>
            <person name="Kono T."/>
            <person name="Macchietto M."/>
            <person name="Millas R."/>
            <person name="McGilp L."/>
            <person name="Shao M."/>
            <person name="Duquette J."/>
            <person name="Hirsch C.N."/>
            <person name="Kimball J."/>
        </authorList>
    </citation>
    <scope>NUCLEOTIDE SEQUENCE</scope>
    <source>
        <tissue evidence="3">Fresh leaf tissue</tissue>
    </source>
</reference>
<organism evidence="3 4">
    <name type="scientific">Zizania palustris</name>
    <name type="common">Northern wild rice</name>
    <dbReference type="NCBI Taxonomy" id="103762"/>
    <lineage>
        <taxon>Eukaryota</taxon>
        <taxon>Viridiplantae</taxon>
        <taxon>Streptophyta</taxon>
        <taxon>Embryophyta</taxon>
        <taxon>Tracheophyta</taxon>
        <taxon>Spermatophyta</taxon>
        <taxon>Magnoliopsida</taxon>
        <taxon>Liliopsida</taxon>
        <taxon>Poales</taxon>
        <taxon>Poaceae</taxon>
        <taxon>BOP clade</taxon>
        <taxon>Oryzoideae</taxon>
        <taxon>Oryzeae</taxon>
        <taxon>Zizaniinae</taxon>
        <taxon>Zizania</taxon>
    </lineage>
</organism>
<gene>
    <name evidence="3" type="ORF">GUJ93_ZPchr0008g12493</name>
</gene>
<keyword evidence="2" id="KW-0732">Signal</keyword>
<proteinExistence type="predicted"/>
<feature type="region of interest" description="Disordered" evidence="1">
    <location>
        <begin position="89"/>
        <end position="111"/>
    </location>
</feature>
<feature type="chain" id="PRO_5035291730" evidence="2">
    <location>
        <begin position="25"/>
        <end position="111"/>
    </location>
</feature>
<keyword evidence="4" id="KW-1185">Reference proteome</keyword>
<dbReference type="OrthoDB" id="696260at2759"/>
<reference evidence="3" key="2">
    <citation type="submission" date="2021-02" db="EMBL/GenBank/DDBJ databases">
        <authorList>
            <person name="Kimball J.A."/>
            <person name="Haas M.W."/>
            <person name="Macchietto M."/>
            <person name="Kono T."/>
            <person name="Duquette J."/>
            <person name="Shao M."/>
        </authorList>
    </citation>
    <scope>NUCLEOTIDE SEQUENCE</scope>
    <source>
        <tissue evidence="3">Fresh leaf tissue</tissue>
    </source>
</reference>
<evidence type="ECO:0000313" key="4">
    <source>
        <dbReference type="Proteomes" id="UP000729402"/>
    </source>
</evidence>
<protein>
    <submittedName>
        <fullName evidence="3">Uncharacterized protein</fullName>
    </submittedName>
</protein>